<dbReference type="AlphaFoldDB" id="A0A1X7G5M1"/>
<dbReference type="InterPro" id="IPR020449">
    <property type="entry name" value="Tscrpt_reg_AraC-type_HTH"/>
</dbReference>
<evidence type="ECO:0000256" key="3">
    <source>
        <dbReference type="ARBA" id="ARBA00023163"/>
    </source>
</evidence>
<evidence type="ECO:0000313" key="6">
    <source>
        <dbReference type="Proteomes" id="UP000192911"/>
    </source>
</evidence>
<gene>
    <name evidence="5" type="ORF">SAMN06295900_113176</name>
</gene>
<dbReference type="InterPro" id="IPR018062">
    <property type="entry name" value="HTH_AraC-typ_CS"/>
</dbReference>
<evidence type="ECO:0000256" key="2">
    <source>
        <dbReference type="ARBA" id="ARBA00023125"/>
    </source>
</evidence>
<sequence>MDHSDLSAFSGEALHLRKLGTWGTIGKMVEPEGPYRQELVHSRHVFVLWETEAQPGVADFVVNGRRVVRPGKALGSVDFRPAGVEFIANVHQSGSTQRTVLTIDETELAKSSPVHQPFSGLVPIMTERNAFLVSLLRHIAQVAQSQELNSLHIEALALTCLHEVRNLGLQYSVGQPSVSPRSGLSSFQAKQLIRYIDEHLETDIHLTDLANLVRLSPYYFSRSFTVAFGVSPYRYILTRRIERAKEMMLRQDANLLAIAISVGFAGSSQFSRAFRKITGTTPSHWRCKAVEACTLLNEAQ</sequence>
<dbReference type="SMART" id="SM00342">
    <property type="entry name" value="HTH_ARAC"/>
    <property type="match status" value="1"/>
</dbReference>
<name>A0A1X7G5M1_TRICW</name>
<dbReference type="GO" id="GO:0043565">
    <property type="term" value="F:sequence-specific DNA binding"/>
    <property type="evidence" value="ECO:0007669"/>
    <property type="project" value="InterPro"/>
</dbReference>
<dbReference type="STRING" id="28094.SAMN06295900_113176"/>
<evidence type="ECO:0000256" key="1">
    <source>
        <dbReference type="ARBA" id="ARBA00023015"/>
    </source>
</evidence>
<keyword evidence="6" id="KW-1185">Reference proteome</keyword>
<organism evidence="5 6">
    <name type="scientific">Trinickia caryophylli</name>
    <name type="common">Paraburkholderia caryophylli</name>
    <dbReference type="NCBI Taxonomy" id="28094"/>
    <lineage>
        <taxon>Bacteria</taxon>
        <taxon>Pseudomonadati</taxon>
        <taxon>Pseudomonadota</taxon>
        <taxon>Betaproteobacteria</taxon>
        <taxon>Burkholderiales</taxon>
        <taxon>Burkholderiaceae</taxon>
        <taxon>Trinickia</taxon>
    </lineage>
</organism>
<dbReference type="InterPro" id="IPR018060">
    <property type="entry name" value="HTH_AraC"/>
</dbReference>
<dbReference type="PROSITE" id="PS01124">
    <property type="entry name" value="HTH_ARAC_FAMILY_2"/>
    <property type="match status" value="1"/>
</dbReference>
<dbReference type="PANTHER" id="PTHR46796">
    <property type="entry name" value="HTH-TYPE TRANSCRIPTIONAL ACTIVATOR RHAS-RELATED"/>
    <property type="match status" value="1"/>
</dbReference>
<dbReference type="Pfam" id="PF12833">
    <property type="entry name" value="HTH_18"/>
    <property type="match status" value="1"/>
</dbReference>
<dbReference type="InterPro" id="IPR009057">
    <property type="entry name" value="Homeodomain-like_sf"/>
</dbReference>
<proteinExistence type="predicted"/>
<feature type="domain" description="HTH araC/xylS-type" evidence="4">
    <location>
        <begin position="190"/>
        <end position="288"/>
    </location>
</feature>
<dbReference type="Proteomes" id="UP000192911">
    <property type="component" value="Unassembled WGS sequence"/>
</dbReference>
<accession>A0A1X7G5M1</accession>
<evidence type="ECO:0000259" key="4">
    <source>
        <dbReference type="PROSITE" id="PS01124"/>
    </source>
</evidence>
<protein>
    <submittedName>
        <fullName evidence="5">Transcriptional regulator, AraC family</fullName>
    </submittedName>
</protein>
<evidence type="ECO:0000313" key="5">
    <source>
        <dbReference type="EMBL" id="SMF64408.1"/>
    </source>
</evidence>
<dbReference type="SUPFAM" id="SSF46689">
    <property type="entry name" value="Homeodomain-like"/>
    <property type="match status" value="2"/>
</dbReference>
<keyword evidence="1" id="KW-0805">Transcription regulation</keyword>
<dbReference type="InterPro" id="IPR050204">
    <property type="entry name" value="AraC_XylS_family_regulators"/>
</dbReference>
<dbReference type="PRINTS" id="PR00032">
    <property type="entry name" value="HTHARAC"/>
</dbReference>
<dbReference type="PROSITE" id="PS00041">
    <property type="entry name" value="HTH_ARAC_FAMILY_1"/>
    <property type="match status" value="1"/>
</dbReference>
<dbReference type="PANTHER" id="PTHR46796:SF14">
    <property type="entry name" value="TRANSCRIPTIONAL REGULATORY PROTEIN"/>
    <property type="match status" value="1"/>
</dbReference>
<dbReference type="Gene3D" id="1.10.10.60">
    <property type="entry name" value="Homeodomain-like"/>
    <property type="match status" value="2"/>
</dbReference>
<dbReference type="EMBL" id="FXAH01000013">
    <property type="protein sequence ID" value="SMF64408.1"/>
    <property type="molecule type" value="Genomic_DNA"/>
</dbReference>
<reference evidence="6" key="1">
    <citation type="submission" date="2017-04" db="EMBL/GenBank/DDBJ databases">
        <authorList>
            <person name="Varghese N."/>
            <person name="Submissions S."/>
        </authorList>
    </citation>
    <scope>NUCLEOTIDE SEQUENCE [LARGE SCALE GENOMIC DNA]</scope>
    <source>
        <strain evidence="6">Ballard 720</strain>
    </source>
</reference>
<dbReference type="GO" id="GO:0003700">
    <property type="term" value="F:DNA-binding transcription factor activity"/>
    <property type="evidence" value="ECO:0007669"/>
    <property type="project" value="InterPro"/>
</dbReference>
<keyword evidence="2" id="KW-0238">DNA-binding</keyword>
<keyword evidence="3" id="KW-0804">Transcription</keyword>